<evidence type="ECO:0000313" key="2">
    <source>
        <dbReference type="Proteomes" id="UP001163321"/>
    </source>
</evidence>
<keyword evidence="2" id="KW-1185">Reference proteome</keyword>
<evidence type="ECO:0000313" key="1">
    <source>
        <dbReference type="EMBL" id="KAI9914630.1"/>
    </source>
</evidence>
<gene>
    <name evidence="1" type="ORF">PsorP6_007299</name>
</gene>
<organism evidence="1 2">
    <name type="scientific">Peronosclerospora sorghi</name>
    <dbReference type="NCBI Taxonomy" id="230839"/>
    <lineage>
        <taxon>Eukaryota</taxon>
        <taxon>Sar</taxon>
        <taxon>Stramenopiles</taxon>
        <taxon>Oomycota</taxon>
        <taxon>Peronosporomycetes</taxon>
        <taxon>Peronosporales</taxon>
        <taxon>Peronosporaceae</taxon>
        <taxon>Peronosclerospora</taxon>
    </lineage>
</organism>
<dbReference type="EMBL" id="CM047582">
    <property type="protein sequence ID" value="KAI9914630.1"/>
    <property type="molecule type" value="Genomic_DNA"/>
</dbReference>
<accession>A0ACC0W922</accession>
<proteinExistence type="predicted"/>
<dbReference type="Proteomes" id="UP001163321">
    <property type="component" value="Chromosome 3"/>
</dbReference>
<reference evidence="1 2" key="1">
    <citation type="journal article" date="2022" name="bioRxiv">
        <title>The genome of the oomycete Peronosclerospora sorghi, a cosmopolitan pathogen of maize and sorghum, is inflated with dispersed pseudogenes.</title>
        <authorList>
            <person name="Fletcher K."/>
            <person name="Martin F."/>
            <person name="Isakeit T."/>
            <person name="Cavanaugh K."/>
            <person name="Magill C."/>
            <person name="Michelmore R."/>
        </authorList>
    </citation>
    <scope>NUCLEOTIDE SEQUENCE [LARGE SCALE GENOMIC DNA]</scope>
    <source>
        <strain evidence="1">P6</strain>
    </source>
</reference>
<comment type="caution">
    <text evidence="1">The sequence shown here is derived from an EMBL/GenBank/DDBJ whole genome shotgun (WGS) entry which is preliminary data.</text>
</comment>
<sequence length="178" mass="20405">MYSFARAEPPNKAKEPGAFRAAVQAAPRVRLCTDFKHIQRQQGDFADTDETARRRVHHRLGIPFPKRVFKETRVLCRHKVLHDGLATKFIDTLRDFVARRKAQTRKEGAIARKHGLLIRITKNDLIQNREAMHLDSCNVSKTTDMVSVSLTLVKTHGIFVGHETFRDRVDGVKDHELT</sequence>
<name>A0ACC0W922_9STRA</name>
<protein>
    <submittedName>
        <fullName evidence="1">Uncharacterized protein</fullName>
    </submittedName>
</protein>